<feature type="transmembrane region" description="Helical" evidence="1">
    <location>
        <begin position="23"/>
        <end position="44"/>
    </location>
</feature>
<evidence type="ECO:0000256" key="1">
    <source>
        <dbReference type="SAM" id="Phobius"/>
    </source>
</evidence>
<protein>
    <submittedName>
        <fullName evidence="2">Uncharacterized protein</fullName>
    </submittedName>
</protein>
<dbReference type="KEGG" id="rpe:RPE_0867"/>
<evidence type="ECO:0000313" key="2">
    <source>
        <dbReference type="EMBL" id="ABJ04823.1"/>
    </source>
</evidence>
<accession>Q07TB1</accession>
<reference evidence="2" key="1">
    <citation type="submission" date="2006-09" db="EMBL/GenBank/DDBJ databases">
        <title>Complete sequence of Rhodopseudomonas palustris BisA53.</title>
        <authorList>
            <consortium name="US DOE Joint Genome Institute"/>
            <person name="Copeland A."/>
            <person name="Lucas S."/>
            <person name="Lapidus A."/>
            <person name="Barry K."/>
            <person name="Detter J.C."/>
            <person name="Glavina del Rio T."/>
            <person name="Hammon N."/>
            <person name="Israni S."/>
            <person name="Dalin E."/>
            <person name="Tice H."/>
            <person name="Pitluck S."/>
            <person name="Chain P."/>
            <person name="Malfatti S."/>
            <person name="Shin M."/>
            <person name="Vergez L."/>
            <person name="Schmutz J."/>
            <person name="Larimer F."/>
            <person name="Land M."/>
            <person name="Hauser L."/>
            <person name="Pelletier D.A."/>
            <person name="Kyrpides N."/>
            <person name="Kim E."/>
            <person name="Harwood C.S."/>
            <person name="Oda Y."/>
            <person name="Richardson P."/>
        </authorList>
    </citation>
    <scope>NUCLEOTIDE SEQUENCE [LARGE SCALE GENOMIC DNA]</scope>
    <source>
        <strain evidence="2">BisA53</strain>
    </source>
</reference>
<keyword evidence="1" id="KW-1133">Transmembrane helix</keyword>
<name>Q07TB1_RHOP5</name>
<keyword evidence="1" id="KW-0472">Membrane</keyword>
<dbReference type="AlphaFoldDB" id="Q07TB1"/>
<sequence length="85" mass="9352">MADTPSPARIEAFKLAANWFNTVSAGLITVGVFTPTAIWVYGIGDEPRNSFLFTSLPVVCICGSFALHLMGQWFILKLSNDDDRQ</sequence>
<dbReference type="EMBL" id="CP000463">
    <property type="protein sequence ID" value="ABJ04823.1"/>
    <property type="molecule type" value="Genomic_DNA"/>
</dbReference>
<feature type="transmembrane region" description="Helical" evidence="1">
    <location>
        <begin position="51"/>
        <end position="75"/>
    </location>
</feature>
<gene>
    <name evidence="2" type="ordered locus">RPE_0867</name>
</gene>
<proteinExistence type="predicted"/>
<dbReference type="OrthoDB" id="8239926at2"/>
<keyword evidence="1" id="KW-0812">Transmembrane</keyword>
<dbReference type="HOGENOM" id="CLU_195326_0_0_5"/>
<organism evidence="2">
    <name type="scientific">Rhodopseudomonas palustris (strain BisA53)</name>
    <dbReference type="NCBI Taxonomy" id="316055"/>
    <lineage>
        <taxon>Bacteria</taxon>
        <taxon>Pseudomonadati</taxon>
        <taxon>Pseudomonadota</taxon>
        <taxon>Alphaproteobacteria</taxon>
        <taxon>Hyphomicrobiales</taxon>
        <taxon>Nitrobacteraceae</taxon>
        <taxon>Rhodopseudomonas</taxon>
    </lineage>
</organism>